<dbReference type="AlphaFoldDB" id="A0A915DMT0"/>
<proteinExistence type="predicted"/>
<dbReference type="WBParaSite" id="jg21229">
    <property type="protein sequence ID" value="jg21229"/>
    <property type="gene ID" value="jg21229"/>
</dbReference>
<protein>
    <submittedName>
        <fullName evidence="3">Uncharacterized protein</fullName>
    </submittedName>
</protein>
<dbReference type="Proteomes" id="UP000887574">
    <property type="component" value="Unplaced"/>
</dbReference>
<organism evidence="2 3">
    <name type="scientific">Ditylenchus dipsaci</name>
    <dbReference type="NCBI Taxonomy" id="166011"/>
    <lineage>
        <taxon>Eukaryota</taxon>
        <taxon>Metazoa</taxon>
        <taxon>Ecdysozoa</taxon>
        <taxon>Nematoda</taxon>
        <taxon>Chromadorea</taxon>
        <taxon>Rhabditida</taxon>
        <taxon>Tylenchina</taxon>
        <taxon>Tylenchomorpha</taxon>
        <taxon>Sphaerularioidea</taxon>
        <taxon>Anguinidae</taxon>
        <taxon>Anguininae</taxon>
        <taxon>Ditylenchus</taxon>
    </lineage>
</organism>
<feature type="compositionally biased region" description="Basic and acidic residues" evidence="1">
    <location>
        <begin position="64"/>
        <end position="74"/>
    </location>
</feature>
<sequence length="366" mass="41302">MHPVPVLYTEYYLLDSIRCPQCQQPCEMRIALKAPTNQTLCNELQCSKKAKAASNVTVIHVPDKTKSTIDKEQPPQDPFPSATPVSHHPTNERPAMENEIQSKQPSWRCSDCKRRLSAKSVKSLNAISRFCECNLARSSGVQKFDALTCLQCCVDKHNGHSLVTLMQLEKENHKLVHELRQIHQRLQHFSTIFQQKVSQTSQNSDLSSVVHAKQVLMRESQQCYDKFTHLLENHFLKTLPSDQVCAIRSRLLSSVNRLQRMCSWVEEATQSPTSTQSFGNNKKSTSFEALATTSKKQSASQPIINSTGLSTAIASISTLIQLYCNCCDQEVKEQYKSQFTSLKTNKDALENLIEASDPADDQMYDC</sequence>
<evidence type="ECO:0000256" key="1">
    <source>
        <dbReference type="SAM" id="MobiDB-lite"/>
    </source>
</evidence>
<evidence type="ECO:0000313" key="3">
    <source>
        <dbReference type="WBParaSite" id="jg21229"/>
    </source>
</evidence>
<accession>A0A915DMT0</accession>
<name>A0A915DMT0_9BILA</name>
<reference evidence="3" key="1">
    <citation type="submission" date="2022-11" db="UniProtKB">
        <authorList>
            <consortium name="WormBaseParasite"/>
        </authorList>
    </citation>
    <scope>IDENTIFICATION</scope>
</reference>
<keyword evidence="2" id="KW-1185">Reference proteome</keyword>
<feature type="region of interest" description="Disordered" evidence="1">
    <location>
        <begin position="64"/>
        <end position="100"/>
    </location>
</feature>
<evidence type="ECO:0000313" key="2">
    <source>
        <dbReference type="Proteomes" id="UP000887574"/>
    </source>
</evidence>